<dbReference type="AlphaFoldDB" id="A0A4R0PXS8"/>
<feature type="domain" description="SusE outer membrane protein" evidence="1">
    <location>
        <begin position="29"/>
        <end position="132"/>
    </location>
</feature>
<comment type="caution">
    <text evidence="2">The sequence shown here is derived from an EMBL/GenBank/DDBJ whole genome shotgun (WGS) entry which is preliminary data.</text>
</comment>
<reference evidence="2 3" key="1">
    <citation type="submission" date="2019-02" db="EMBL/GenBank/DDBJ databases">
        <title>Pedobacter sp. RP-3-21 sp. nov., isolated from Arctic soil.</title>
        <authorList>
            <person name="Dahal R.H."/>
        </authorList>
    </citation>
    <scope>NUCLEOTIDE SEQUENCE [LARGE SCALE GENOMIC DNA]</scope>
    <source>
        <strain evidence="2 3">RP-3-21</strain>
    </source>
</reference>
<accession>A0A4R0PXS8</accession>
<evidence type="ECO:0000259" key="1">
    <source>
        <dbReference type="Pfam" id="PF14292"/>
    </source>
</evidence>
<protein>
    <recommendedName>
        <fullName evidence="1">SusE outer membrane protein domain-containing protein</fullName>
    </recommendedName>
</protein>
<evidence type="ECO:0000313" key="2">
    <source>
        <dbReference type="EMBL" id="TCD27048.1"/>
    </source>
</evidence>
<dbReference type="Pfam" id="PF14292">
    <property type="entry name" value="SusE"/>
    <property type="match status" value="1"/>
</dbReference>
<dbReference type="PROSITE" id="PS51257">
    <property type="entry name" value="PROKAR_LIPOPROTEIN"/>
    <property type="match status" value="1"/>
</dbReference>
<gene>
    <name evidence="2" type="ORF">EZ456_11025</name>
</gene>
<dbReference type="RefSeq" id="WP_131530084.1">
    <property type="nucleotide sequence ID" value="NZ_SJSO01000007.1"/>
</dbReference>
<name>A0A4R0PXS8_9SPHI</name>
<sequence length="377" mass="41181">MNRIFKNKYAMGMLCLLFLFSCKKDRIDNVTTTISQPILSAPANNTVVNLNPSSNAVVTFEWNPATTGNYTLPFYKVVFDKESGDFSKPVYTGIPAKVGSDNKLSLSHKEMNKIAAGAGIAELASGKVKWQVIASNGVIAATSGAGIIELKRPAGFAENPATVFITGVASEGGTDLTKAQSFKKISDGVFEIYTALSAGSYKLVDKITGSALTFVIDAGVIKQGTEVTSPATAKTVYRINLDFNKSIAIFTEIESVGLWFSGYNKIQNTLTYDAAGVWKAIDIPIVWKTESWGKDERYKFRVTEKDAVGTITVKNWGCSVKDNVRATSSSPASYFLLKEVDNSQYDYTYKFAAEAQKTDIEFRLQSTADYTHKVTFK</sequence>
<dbReference type="Proteomes" id="UP000293925">
    <property type="component" value="Unassembled WGS sequence"/>
</dbReference>
<dbReference type="OrthoDB" id="631295at2"/>
<dbReference type="EMBL" id="SJSO01000007">
    <property type="protein sequence ID" value="TCD27048.1"/>
    <property type="molecule type" value="Genomic_DNA"/>
</dbReference>
<proteinExistence type="predicted"/>
<keyword evidence="3" id="KW-1185">Reference proteome</keyword>
<dbReference type="InterPro" id="IPR025970">
    <property type="entry name" value="SusE"/>
</dbReference>
<evidence type="ECO:0000313" key="3">
    <source>
        <dbReference type="Proteomes" id="UP000293925"/>
    </source>
</evidence>
<organism evidence="2 3">
    <name type="scientific">Pedobacter psychrodurus</name>
    <dbReference type="NCBI Taxonomy" id="2530456"/>
    <lineage>
        <taxon>Bacteria</taxon>
        <taxon>Pseudomonadati</taxon>
        <taxon>Bacteroidota</taxon>
        <taxon>Sphingobacteriia</taxon>
        <taxon>Sphingobacteriales</taxon>
        <taxon>Sphingobacteriaceae</taxon>
        <taxon>Pedobacter</taxon>
    </lineage>
</organism>